<dbReference type="SUPFAM" id="SSF52833">
    <property type="entry name" value="Thioredoxin-like"/>
    <property type="match status" value="1"/>
</dbReference>
<reference evidence="2" key="1">
    <citation type="submission" date="2023-06" db="EMBL/GenBank/DDBJ databases">
        <authorList>
            <person name="Jiang Y."/>
            <person name="Liu Q."/>
        </authorList>
    </citation>
    <scope>NUCLEOTIDE SEQUENCE</scope>
    <source>
        <strain evidence="2">CGMCC 1.12090</strain>
    </source>
</reference>
<evidence type="ECO:0000259" key="1">
    <source>
        <dbReference type="Pfam" id="PF01323"/>
    </source>
</evidence>
<feature type="domain" description="DSBA-like thioredoxin" evidence="1">
    <location>
        <begin position="13"/>
        <end position="190"/>
    </location>
</feature>
<sequence>MTATNPLPRRATLHYVFDPLCGWCYAAAPLIEAARSLPALAIECHGGGMLTGSNRRPITPAWRDHVKPHDRRIAELSGQPFGAAYFDGLLNDRGAMLDSAPPLTAILVAEAAAGRGLDMLHRVQRAHYVEGRRVADPEVLRALAADLGLDAAAFSDDFDFIAGEATQRHIDESRRWLARIGGQGFPTLALATTDGRLTPLDAGRYLGRPDAWVEQLDTLLSQPLSPQSLKEHP</sequence>
<dbReference type="Pfam" id="PF01323">
    <property type="entry name" value="DSBA"/>
    <property type="match status" value="1"/>
</dbReference>
<evidence type="ECO:0000313" key="3">
    <source>
        <dbReference type="Proteomes" id="UP001169027"/>
    </source>
</evidence>
<dbReference type="CDD" id="cd03025">
    <property type="entry name" value="DsbA_FrnE_like"/>
    <property type="match status" value="1"/>
</dbReference>
<dbReference type="RefSeq" id="WP_301815078.1">
    <property type="nucleotide sequence ID" value="NZ_JAUJZH010000032.1"/>
</dbReference>
<evidence type="ECO:0000313" key="2">
    <source>
        <dbReference type="EMBL" id="MDO1536861.1"/>
    </source>
</evidence>
<gene>
    <name evidence="2" type="ORF">Q2T77_31790</name>
</gene>
<accession>A0ABT8SD72</accession>
<dbReference type="InterPro" id="IPR001853">
    <property type="entry name" value="DSBA-like_thioredoxin_dom"/>
</dbReference>
<dbReference type="Gene3D" id="3.40.30.10">
    <property type="entry name" value="Glutaredoxin"/>
    <property type="match status" value="1"/>
</dbReference>
<dbReference type="Proteomes" id="UP001169027">
    <property type="component" value="Unassembled WGS sequence"/>
</dbReference>
<dbReference type="PANTHER" id="PTHR13887">
    <property type="entry name" value="GLUTATHIONE S-TRANSFERASE KAPPA"/>
    <property type="match status" value="1"/>
</dbReference>
<keyword evidence="3" id="KW-1185">Reference proteome</keyword>
<organism evidence="2 3">
    <name type="scientific">Variovorax ginsengisoli</name>
    <dbReference type="NCBI Taxonomy" id="363844"/>
    <lineage>
        <taxon>Bacteria</taxon>
        <taxon>Pseudomonadati</taxon>
        <taxon>Pseudomonadota</taxon>
        <taxon>Betaproteobacteria</taxon>
        <taxon>Burkholderiales</taxon>
        <taxon>Comamonadaceae</taxon>
        <taxon>Variovorax</taxon>
    </lineage>
</organism>
<dbReference type="PANTHER" id="PTHR13887:SF51">
    <property type="entry name" value="DSBA FAMILY PROTEIN"/>
    <property type="match status" value="1"/>
</dbReference>
<dbReference type="InterPro" id="IPR036249">
    <property type="entry name" value="Thioredoxin-like_sf"/>
</dbReference>
<name>A0ABT8SD72_9BURK</name>
<dbReference type="EMBL" id="JAUKVY010000032">
    <property type="protein sequence ID" value="MDO1536861.1"/>
    <property type="molecule type" value="Genomic_DNA"/>
</dbReference>
<comment type="caution">
    <text evidence="2">The sequence shown here is derived from an EMBL/GenBank/DDBJ whole genome shotgun (WGS) entry which is preliminary data.</text>
</comment>
<proteinExistence type="predicted"/>
<protein>
    <submittedName>
        <fullName evidence="2">DsbA family protein</fullName>
    </submittedName>
</protein>